<dbReference type="Gene3D" id="3.20.20.80">
    <property type="entry name" value="Glycosidases"/>
    <property type="match status" value="1"/>
</dbReference>
<protein>
    <recommendedName>
        <fullName evidence="10">Putative alpha-L-fucosidase</fullName>
        <ecNumber evidence="5">3.2.1.51</ecNumber>
    </recommendedName>
    <alternativeName>
        <fullName evidence="11">Alpha-L-fucoside fucohydrolase</fullName>
    </alternativeName>
</protein>
<evidence type="ECO:0000256" key="9">
    <source>
        <dbReference type="ARBA" id="ARBA00023295"/>
    </source>
</evidence>
<dbReference type="Pfam" id="PF16757">
    <property type="entry name" value="Fucosidase_C"/>
    <property type="match status" value="1"/>
</dbReference>
<dbReference type="SMART" id="SM00812">
    <property type="entry name" value="Alpha_L_fucos"/>
    <property type="match status" value="1"/>
</dbReference>
<dbReference type="GO" id="GO:0005764">
    <property type="term" value="C:lysosome"/>
    <property type="evidence" value="ECO:0007669"/>
    <property type="project" value="TreeGrafter"/>
</dbReference>
<dbReference type="InterPro" id="IPR031919">
    <property type="entry name" value="Fucosidase_C"/>
</dbReference>
<accession>A0AAN8XVE2</accession>
<evidence type="ECO:0000256" key="5">
    <source>
        <dbReference type="ARBA" id="ARBA00012662"/>
    </source>
</evidence>
<dbReference type="Gene3D" id="2.60.40.1180">
    <property type="entry name" value="Golgi alpha-mannosidase II"/>
    <property type="match status" value="1"/>
</dbReference>
<dbReference type="PIRSF" id="PIRSF001092">
    <property type="entry name" value="Alpha-L-fucosidase"/>
    <property type="match status" value="1"/>
</dbReference>
<dbReference type="InterPro" id="IPR016286">
    <property type="entry name" value="FUC_metazoa-typ"/>
</dbReference>
<sequence length="485" mass="55330">MEMRVSACGINMADGLHHLNTETISRNLSVMKCAYVLILLLGGEIASGYDPTWESLDKRPLPVWYDDAKIGIFIVWGVYSVPSFGSEWFWEFWQGSHEKDYVDFMAKNYPPGFTYPNFASQFSAEFYNPEDWVSVFNASGARYIVLTTKHHDGYTLWPSEFSWNWNSMDVGPKRDLVGDLAKSLRAKAPHIHLGLYHSLYEWFNPLYIKDKMNNYTTDDFVTRKTLPELFELVNDYNPDVIWSDGDWETDDVYWNATGFLAWLFSDSSVKDTVVVNDRWGKDTRCKHGSYYTCKDRYNPGVLQPHKWENCMTLDRKSWGYRRNAPVTDYLSISELLTEVVTTVSCGGNILINIGPAHDGILPAIMEERLRQLGSWLDINGEAIYKSKPWAHQNDTTTSGVWFTSKNSTVYAMILNWPKGGILNLGSVSATPQTKVKMLGYNEEDPSNSLEILPVSPTGMQITFPDMSDVRSLWAWVLVMSGVTPT</sequence>
<evidence type="ECO:0000256" key="11">
    <source>
        <dbReference type="ARBA" id="ARBA00081661"/>
    </source>
</evidence>
<evidence type="ECO:0000256" key="4">
    <source>
        <dbReference type="ARBA" id="ARBA00007951"/>
    </source>
</evidence>
<comment type="similarity">
    <text evidence="4 12">Belongs to the glycosyl hydrolase 29 family.</text>
</comment>
<evidence type="ECO:0000313" key="17">
    <source>
        <dbReference type="Proteomes" id="UP001381693"/>
    </source>
</evidence>
<dbReference type="InterPro" id="IPR018526">
    <property type="entry name" value="Glyco_hydro_29_CS"/>
</dbReference>
<evidence type="ECO:0000259" key="15">
    <source>
        <dbReference type="Pfam" id="PF16757"/>
    </source>
</evidence>
<evidence type="ECO:0000256" key="3">
    <source>
        <dbReference type="ARBA" id="ARBA00004071"/>
    </source>
</evidence>
<dbReference type="AlphaFoldDB" id="A0AAN8XVE2"/>
<evidence type="ECO:0000256" key="8">
    <source>
        <dbReference type="ARBA" id="ARBA00023180"/>
    </source>
</evidence>
<evidence type="ECO:0000256" key="12">
    <source>
        <dbReference type="PIRNR" id="PIRNR001092"/>
    </source>
</evidence>
<evidence type="ECO:0000256" key="6">
    <source>
        <dbReference type="ARBA" id="ARBA00022729"/>
    </source>
</evidence>
<organism evidence="16 17">
    <name type="scientific">Halocaridina rubra</name>
    <name type="common">Hawaiian red shrimp</name>
    <dbReference type="NCBI Taxonomy" id="373956"/>
    <lineage>
        <taxon>Eukaryota</taxon>
        <taxon>Metazoa</taxon>
        <taxon>Ecdysozoa</taxon>
        <taxon>Arthropoda</taxon>
        <taxon>Crustacea</taxon>
        <taxon>Multicrustacea</taxon>
        <taxon>Malacostraca</taxon>
        <taxon>Eumalacostraca</taxon>
        <taxon>Eucarida</taxon>
        <taxon>Decapoda</taxon>
        <taxon>Pleocyemata</taxon>
        <taxon>Caridea</taxon>
        <taxon>Atyoidea</taxon>
        <taxon>Atyidae</taxon>
        <taxon>Halocaridina</taxon>
    </lineage>
</organism>
<dbReference type="PANTHER" id="PTHR10030:SF37">
    <property type="entry name" value="ALPHA-L-FUCOSIDASE-RELATED"/>
    <property type="match status" value="1"/>
</dbReference>
<evidence type="ECO:0000256" key="10">
    <source>
        <dbReference type="ARBA" id="ARBA00074133"/>
    </source>
</evidence>
<dbReference type="InterPro" id="IPR017853">
    <property type="entry name" value="GH"/>
</dbReference>
<keyword evidence="9 12" id="KW-0326">Glycosidase</keyword>
<evidence type="ECO:0000313" key="16">
    <source>
        <dbReference type="EMBL" id="KAK7085024.1"/>
    </source>
</evidence>
<keyword evidence="7 12" id="KW-0378">Hydrolase</keyword>
<comment type="catalytic activity">
    <reaction evidence="2">
        <text>a neolactoside IV(2)-alpha-Fuc-nLc4Cer(d18:0) + H2O = a neolactoside nLc4Cer(d18:0) + L-fucose</text>
        <dbReference type="Rhea" id="RHEA:49308"/>
        <dbReference type="ChEBI" id="CHEBI:2181"/>
        <dbReference type="ChEBI" id="CHEBI:15377"/>
        <dbReference type="ChEBI" id="CHEBI:91119"/>
        <dbReference type="ChEBI" id="CHEBI:91121"/>
    </reaction>
    <physiologicalReaction direction="left-to-right" evidence="2">
        <dbReference type="Rhea" id="RHEA:49309"/>
    </physiologicalReaction>
</comment>
<dbReference type="PANTHER" id="PTHR10030">
    <property type="entry name" value="ALPHA-L-FUCOSIDASE"/>
    <property type="match status" value="1"/>
</dbReference>
<reference evidence="16 17" key="1">
    <citation type="submission" date="2023-11" db="EMBL/GenBank/DDBJ databases">
        <title>Halocaridina rubra genome assembly.</title>
        <authorList>
            <person name="Smith C."/>
        </authorList>
    </citation>
    <scope>NUCLEOTIDE SEQUENCE [LARGE SCALE GENOMIC DNA]</scope>
    <source>
        <strain evidence="16">EP-1</strain>
        <tissue evidence="16">Whole</tissue>
    </source>
</reference>
<evidence type="ECO:0000256" key="13">
    <source>
        <dbReference type="PIRSR" id="PIRSR001092-1"/>
    </source>
</evidence>
<name>A0AAN8XVE2_HALRR</name>
<dbReference type="Pfam" id="PF01120">
    <property type="entry name" value="Alpha_L_fucos"/>
    <property type="match status" value="1"/>
</dbReference>
<dbReference type="EC" id="3.2.1.51" evidence="5"/>
<evidence type="ECO:0000256" key="7">
    <source>
        <dbReference type="ARBA" id="ARBA00022801"/>
    </source>
</evidence>
<evidence type="ECO:0000256" key="2">
    <source>
        <dbReference type="ARBA" id="ARBA00000419"/>
    </source>
</evidence>
<dbReference type="InterPro" id="IPR013780">
    <property type="entry name" value="Glyco_hydro_b"/>
</dbReference>
<dbReference type="InterPro" id="IPR000933">
    <property type="entry name" value="Glyco_hydro_29"/>
</dbReference>
<gene>
    <name evidence="16" type="primary">FUCA1_4</name>
    <name evidence="16" type="ORF">SK128_009860</name>
</gene>
<evidence type="ECO:0000256" key="1">
    <source>
        <dbReference type="ARBA" id="ARBA00000321"/>
    </source>
</evidence>
<dbReference type="InterPro" id="IPR057739">
    <property type="entry name" value="Glyco_hydro_29_N"/>
</dbReference>
<dbReference type="FunFam" id="3.20.20.80:FF:000027">
    <property type="entry name" value="Alpha-L-fucosidase"/>
    <property type="match status" value="1"/>
</dbReference>
<dbReference type="GO" id="GO:0016139">
    <property type="term" value="P:glycoside catabolic process"/>
    <property type="evidence" value="ECO:0007669"/>
    <property type="project" value="TreeGrafter"/>
</dbReference>
<dbReference type="PRINTS" id="PR00741">
    <property type="entry name" value="GLHYDRLASE29"/>
</dbReference>
<keyword evidence="17" id="KW-1185">Reference proteome</keyword>
<comment type="caution">
    <text evidence="16">The sequence shown here is derived from an EMBL/GenBank/DDBJ whole genome shotgun (WGS) entry which is preliminary data.</text>
</comment>
<keyword evidence="6" id="KW-0732">Signal</keyword>
<evidence type="ECO:0000259" key="14">
    <source>
        <dbReference type="Pfam" id="PF01120"/>
    </source>
</evidence>
<dbReference type="EMBL" id="JAXCGZ010001921">
    <property type="protein sequence ID" value="KAK7085024.1"/>
    <property type="molecule type" value="Genomic_DNA"/>
</dbReference>
<feature type="site" description="May be important for catalysis" evidence="13">
    <location>
        <position position="310"/>
    </location>
</feature>
<dbReference type="Proteomes" id="UP001381693">
    <property type="component" value="Unassembled WGS sequence"/>
</dbReference>
<dbReference type="PROSITE" id="PS00385">
    <property type="entry name" value="ALPHA_L_FUCOSIDASE"/>
    <property type="match status" value="1"/>
</dbReference>
<keyword evidence="8" id="KW-0325">Glycoprotein</keyword>
<comment type="function">
    <text evidence="3">Alpha-L-fucosidase is responsible for hydrolyzing the alpha-1,6-linked fucose joined to the reducing-end N-acetylglucosamine of the carbohydrate moieties of glycoproteins.</text>
</comment>
<dbReference type="GO" id="GO:0004560">
    <property type="term" value="F:alpha-L-fucosidase activity"/>
    <property type="evidence" value="ECO:0007669"/>
    <property type="project" value="UniProtKB-EC"/>
</dbReference>
<dbReference type="SUPFAM" id="SSF51445">
    <property type="entry name" value="(Trans)glycosidases"/>
    <property type="match status" value="1"/>
</dbReference>
<proteinExistence type="inferred from homology"/>
<comment type="catalytic activity">
    <reaction evidence="1">
        <text>a neolactoside IV(2)-alpha-Fuc-nLc4Cer(d18:1(4E)) + H2O = a neolactoside nLc4Cer(d18:1(4E)) + L-fucose</text>
        <dbReference type="Rhea" id="RHEA:48224"/>
        <dbReference type="ChEBI" id="CHEBI:2181"/>
        <dbReference type="ChEBI" id="CHEBI:15377"/>
        <dbReference type="ChEBI" id="CHEBI:17006"/>
        <dbReference type="ChEBI" id="CHEBI:28691"/>
    </reaction>
    <physiologicalReaction direction="left-to-right" evidence="1">
        <dbReference type="Rhea" id="RHEA:48225"/>
    </physiologicalReaction>
</comment>
<feature type="domain" description="Glycoside hydrolase family 29 N-terminal" evidence="14">
    <location>
        <begin position="47"/>
        <end position="381"/>
    </location>
</feature>
<feature type="domain" description="Alpha-L-fucosidase C-terminal" evidence="15">
    <location>
        <begin position="392"/>
        <end position="477"/>
    </location>
</feature>
<dbReference type="GO" id="GO:0006004">
    <property type="term" value="P:fucose metabolic process"/>
    <property type="evidence" value="ECO:0007669"/>
    <property type="project" value="InterPro"/>
</dbReference>